<name>A0A1C0YC66_9BACL</name>
<accession>A0A1C0YC66</accession>
<evidence type="ECO:0000256" key="1">
    <source>
        <dbReference type="ARBA" id="ARBA00022679"/>
    </source>
</evidence>
<dbReference type="GO" id="GO:0008410">
    <property type="term" value="F:CoA-transferase activity"/>
    <property type="evidence" value="ECO:0007669"/>
    <property type="project" value="TreeGrafter"/>
</dbReference>
<dbReference type="InterPro" id="IPR050483">
    <property type="entry name" value="CoA-transferase_III_domain"/>
</dbReference>
<dbReference type="Gene3D" id="3.40.50.10540">
    <property type="entry name" value="Crotonobetainyl-coa:carnitine coa-transferase, domain 1"/>
    <property type="match status" value="1"/>
</dbReference>
<dbReference type="EMBL" id="MASJ01000023">
    <property type="protein sequence ID" value="OCS84778.1"/>
    <property type="molecule type" value="Genomic_DNA"/>
</dbReference>
<dbReference type="InterPro" id="IPR044855">
    <property type="entry name" value="CoA-Trfase_III_dom3_sf"/>
</dbReference>
<dbReference type="SUPFAM" id="SSF89796">
    <property type="entry name" value="CoA-transferase family III (CaiB/BaiF)"/>
    <property type="match status" value="1"/>
</dbReference>
<dbReference type="STRING" id="33978.A6M13_04140"/>
<keyword evidence="3" id="KW-1185">Reference proteome</keyword>
<dbReference type="InterPro" id="IPR003673">
    <property type="entry name" value="CoA-Trfase_fam_III"/>
</dbReference>
<dbReference type="RefSeq" id="WP_066546202.1">
    <property type="nucleotide sequence ID" value="NZ_MASJ01000023.1"/>
</dbReference>
<evidence type="ECO:0000313" key="3">
    <source>
        <dbReference type="Proteomes" id="UP000093199"/>
    </source>
</evidence>
<dbReference type="Gene3D" id="3.30.1540.10">
    <property type="entry name" value="formyl-coa transferase, domain 3"/>
    <property type="match status" value="1"/>
</dbReference>
<protein>
    <recommendedName>
        <fullName evidence="4">Formyl-CoA transferase</fullName>
    </recommendedName>
</protein>
<keyword evidence="1" id="KW-0808">Transferase</keyword>
<proteinExistence type="predicted"/>
<sequence length="397" mass="43926">MANILEGLTVIDLTQNVAGPFCSQILGDLGATVIKIERPGHGDDTRHWHPPLWGEESSTFLALNRNKKSVCVDLNDPVGQEIVQKLCETADIFVHSLKPGSEESRGLGYEQLSKNNPSLIYASISAFGDVGKMKNKPGYDPLIQAYSGIMSLTGNEGDAPARVGVSIVDMATGMWCLIGILSALQHRHQTGEGSKVASSLLETGLAWTTLQLSTYMASKRLPRKWGTGMATTVPYQAFKTKGDQWAIIAAGNNRLFSALCEALDLQHMVDDPRFATNSARVEHRKEVQELIEARTVTYDVDDLVALMAKYNVPSCPINTLDRVLKDEQVHALNMIKDVEDFRVEDFRIVDLPFRINDERGHIQSLPPLLGEHTDEILRSLNLTEEQLEHLQQASVVR</sequence>
<dbReference type="Proteomes" id="UP000093199">
    <property type="component" value="Unassembled WGS sequence"/>
</dbReference>
<dbReference type="PANTHER" id="PTHR48207">
    <property type="entry name" value="SUCCINATE--HYDROXYMETHYLGLUTARATE COA-TRANSFERASE"/>
    <property type="match status" value="1"/>
</dbReference>
<organism evidence="2 3">
    <name type="scientific">Caryophanon tenue</name>
    <dbReference type="NCBI Taxonomy" id="33978"/>
    <lineage>
        <taxon>Bacteria</taxon>
        <taxon>Bacillati</taxon>
        <taxon>Bacillota</taxon>
        <taxon>Bacilli</taxon>
        <taxon>Bacillales</taxon>
        <taxon>Caryophanaceae</taxon>
        <taxon>Caryophanon</taxon>
    </lineage>
</organism>
<dbReference type="AlphaFoldDB" id="A0A1C0YC66"/>
<dbReference type="Pfam" id="PF02515">
    <property type="entry name" value="CoA_transf_3"/>
    <property type="match status" value="1"/>
</dbReference>
<gene>
    <name evidence="2" type="ORF">A6M13_04140</name>
</gene>
<dbReference type="InterPro" id="IPR023606">
    <property type="entry name" value="CoA-Trfase_III_dom_1_sf"/>
</dbReference>
<dbReference type="PANTHER" id="PTHR48207:SF3">
    <property type="entry name" value="SUCCINATE--HYDROXYMETHYLGLUTARATE COA-TRANSFERASE"/>
    <property type="match status" value="1"/>
</dbReference>
<reference evidence="2 3" key="1">
    <citation type="submission" date="2016-07" db="EMBL/GenBank/DDBJ databases">
        <title>Caryophanon tenue genome sequencing.</title>
        <authorList>
            <person name="Verma A."/>
            <person name="Pal Y."/>
            <person name="Krishnamurthi S."/>
        </authorList>
    </citation>
    <scope>NUCLEOTIDE SEQUENCE [LARGE SCALE GENOMIC DNA]</scope>
    <source>
        <strain evidence="2 3">DSM 14152</strain>
    </source>
</reference>
<evidence type="ECO:0008006" key="4">
    <source>
        <dbReference type="Google" id="ProtNLM"/>
    </source>
</evidence>
<comment type="caution">
    <text evidence="2">The sequence shown here is derived from an EMBL/GenBank/DDBJ whole genome shotgun (WGS) entry which is preliminary data.</text>
</comment>
<dbReference type="OrthoDB" id="9797653at2"/>
<evidence type="ECO:0000313" key="2">
    <source>
        <dbReference type="EMBL" id="OCS84778.1"/>
    </source>
</evidence>